<feature type="region of interest" description="Disordered" evidence="1">
    <location>
        <begin position="1"/>
        <end position="32"/>
    </location>
</feature>
<reference evidence="2" key="1">
    <citation type="submission" date="2021-01" db="EMBL/GenBank/DDBJ databases">
        <authorList>
            <consortium name="Genoscope - CEA"/>
            <person name="William W."/>
        </authorList>
    </citation>
    <scope>NUCLEOTIDE SEQUENCE</scope>
</reference>
<evidence type="ECO:0000313" key="2">
    <source>
        <dbReference type="EMBL" id="CAF2074550.1"/>
    </source>
</evidence>
<dbReference type="AlphaFoldDB" id="A0A816RV75"/>
<dbReference type="Proteomes" id="UP001295469">
    <property type="component" value="Chromosome C01"/>
</dbReference>
<sequence>MATSSSSSGDHLFVCSSSSDSSSDPSSDSKLQAVSSAPTTAPITANYTNSYIFQTFTPIAETKFKTKICNLYSDNGGEFRGIGFHQNLSWIMVELCGLFRIAPSQLSLRSWGLIHALQVLSDLSAVEITSSMVAAALYTREIGEGSRLFELLPRVSPDDPAESTAFLENLLNLATNLRDPAFLLHPDIIQMNSLAYSDSYLFVPARNGYLFCFTFSCLNLLHLLTN</sequence>
<gene>
    <name evidence="2" type="ORF">DARMORV10_C01P33010.1</name>
</gene>
<feature type="compositionally biased region" description="Low complexity" evidence="1">
    <location>
        <begin position="16"/>
        <end position="29"/>
    </location>
</feature>
<protein>
    <submittedName>
        <fullName evidence="2">(rape) hypothetical protein</fullName>
    </submittedName>
</protein>
<dbReference type="Gramene" id="CDX68412">
    <property type="protein sequence ID" value="CDX68412"/>
    <property type="gene ID" value="GSBRNA2T00125805001"/>
</dbReference>
<name>A0A816RV75_BRANA</name>
<organism evidence="2">
    <name type="scientific">Brassica napus</name>
    <name type="common">Rape</name>
    <dbReference type="NCBI Taxonomy" id="3708"/>
    <lineage>
        <taxon>Eukaryota</taxon>
        <taxon>Viridiplantae</taxon>
        <taxon>Streptophyta</taxon>
        <taxon>Embryophyta</taxon>
        <taxon>Tracheophyta</taxon>
        <taxon>Spermatophyta</taxon>
        <taxon>Magnoliopsida</taxon>
        <taxon>eudicotyledons</taxon>
        <taxon>Gunneridae</taxon>
        <taxon>Pentapetalae</taxon>
        <taxon>rosids</taxon>
        <taxon>malvids</taxon>
        <taxon>Brassicales</taxon>
        <taxon>Brassicaceae</taxon>
        <taxon>Brassiceae</taxon>
        <taxon>Brassica</taxon>
    </lineage>
</organism>
<accession>A0A816RV75</accession>
<evidence type="ECO:0000256" key="1">
    <source>
        <dbReference type="SAM" id="MobiDB-lite"/>
    </source>
</evidence>
<proteinExistence type="predicted"/>
<dbReference type="EMBL" id="HG994365">
    <property type="protein sequence ID" value="CAF2074550.1"/>
    <property type="molecule type" value="Genomic_DNA"/>
</dbReference>